<dbReference type="Proteomes" id="UP000559027">
    <property type="component" value="Unassembled WGS sequence"/>
</dbReference>
<evidence type="ECO:0000256" key="2">
    <source>
        <dbReference type="ARBA" id="ARBA00006706"/>
    </source>
</evidence>
<protein>
    <submittedName>
        <fullName evidence="7">Uncharacterized protein</fullName>
    </submittedName>
</protein>
<dbReference type="Gene3D" id="1.10.600.10">
    <property type="entry name" value="Farnesyl Diphosphate Synthase"/>
    <property type="match status" value="2"/>
</dbReference>
<dbReference type="AlphaFoldDB" id="A0A8H5D5F4"/>
<evidence type="ECO:0000313" key="7">
    <source>
        <dbReference type="EMBL" id="KAF5353931.1"/>
    </source>
</evidence>
<evidence type="ECO:0000256" key="5">
    <source>
        <dbReference type="ARBA" id="ARBA00022842"/>
    </source>
</evidence>
<name>A0A8H5D5F4_9AGAR</name>
<dbReference type="InterPro" id="IPR008949">
    <property type="entry name" value="Isoprenoid_synthase_dom_sf"/>
</dbReference>
<comment type="similarity">
    <text evidence="2">Belongs to the FPP/GGPP synthase family.</text>
</comment>
<dbReference type="PANTHER" id="PTHR12001:SF69">
    <property type="entry name" value="ALL TRANS-POLYPRENYL-DIPHOSPHATE SYNTHASE PDSS1"/>
    <property type="match status" value="1"/>
</dbReference>
<dbReference type="GO" id="GO:0046872">
    <property type="term" value="F:metal ion binding"/>
    <property type="evidence" value="ECO:0007669"/>
    <property type="project" value="UniProtKB-KW"/>
</dbReference>
<evidence type="ECO:0000256" key="4">
    <source>
        <dbReference type="ARBA" id="ARBA00022723"/>
    </source>
</evidence>
<comment type="caution">
    <text evidence="7">The sequence shown here is derived from an EMBL/GenBank/DDBJ whole genome shotgun (WGS) entry which is preliminary data.</text>
</comment>
<dbReference type="EMBL" id="JAACJO010000009">
    <property type="protein sequence ID" value="KAF5353931.1"/>
    <property type="molecule type" value="Genomic_DNA"/>
</dbReference>
<dbReference type="OrthoDB" id="9927103at2759"/>
<keyword evidence="4" id="KW-0479">Metal-binding</keyword>
<dbReference type="GO" id="GO:1990234">
    <property type="term" value="C:transferase complex"/>
    <property type="evidence" value="ECO:0007669"/>
    <property type="project" value="TreeGrafter"/>
</dbReference>
<reference evidence="7 8" key="1">
    <citation type="journal article" date="2020" name="ISME J.">
        <title>Uncovering the hidden diversity of litter-decomposition mechanisms in mushroom-forming fungi.</title>
        <authorList>
            <person name="Floudas D."/>
            <person name="Bentzer J."/>
            <person name="Ahren D."/>
            <person name="Johansson T."/>
            <person name="Persson P."/>
            <person name="Tunlid A."/>
        </authorList>
    </citation>
    <scope>NUCLEOTIDE SEQUENCE [LARGE SCALE GENOMIC DNA]</scope>
    <source>
        <strain evidence="7 8">CBS 146.42</strain>
    </source>
</reference>
<keyword evidence="8" id="KW-1185">Reference proteome</keyword>
<gene>
    <name evidence="7" type="ORF">D9756_007356</name>
</gene>
<sequence length="140" mass="15329">MLDYESASATLGRPGNTDLRLGLATAPALYAWEEFPKRGTLIGCKFESSGDVEKVIIPFILASSFTASFTAPVSISSLHYLTPTLFQVCNLVHQSSAISQTEQLTQVYANEAKDVLQELPHSEGHDMLEVFTEHVVGRKN</sequence>
<organism evidence="7 8">
    <name type="scientific">Leucocoprinus leucothites</name>
    <dbReference type="NCBI Taxonomy" id="201217"/>
    <lineage>
        <taxon>Eukaryota</taxon>
        <taxon>Fungi</taxon>
        <taxon>Dikarya</taxon>
        <taxon>Basidiomycota</taxon>
        <taxon>Agaricomycotina</taxon>
        <taxon>Agaricomycetes</taxon>
        <taxon>Agaricomycetidae</taxon>
        <taxon>Agaricales</taxon>
        <taxon>Agaricineae</taxon>
        <taxon>Agaricaceae</taxon>
        <taxon>Leucocoprinus</taxon>
    </lineage>
</organism>
<dbReference type="PANTHER" id="PTHR12001">
    <property type="entry name" value="GERANYLGERANYL PYROPHOSPHATE SYNTHASE"/>
    <property type="match status" value="1"/>
</dbReference>
<comment type="cofactor">
    <cofactor evidence="1">
        <name>Mg(2+)</name>
        <dbReference type="ChEBI" id="CHEBI:18420"/>
    </cofactor>
</comment>
<evidence type="ECO:0000256" key="6">
    <source>
        <dbReference type="ARBA" id="ARBA00023229"/>
    </source>
</evidence>
<dbReference type="SUPFAM" id="SSF48576">
    <property type="entry name" value="Terpenoid synthases"/>
    <property type="match status" value="1"/>
</dbReference>
<keyword evidence="3" id="KW-0808">Transferase</keyword>
<evidence type="ECO:0000256" key="1">
    <source>
        <dbReference type="ARBA" id="ARBA00001946"/>
    </source>
</evidence>
<keyword evidence="6" id="KW-0414">Isoprene biosynthesis</keyword>
<evidence type="ECO:0000313" key="8">
    <source>
        <dbReference type="Proteomes" id="UP000559027"/>
    </source>
</evidence>
<dbReference type="GO" id="GO:0004659">
    <property type="term" value="F:prenyltransferase activity"/>
    <property type="evidence" value="ECO:0007669"/>
    <property type="project" value="TreeGrafter"/>
</dbReference>
<evidence type="ECO:0000256" key="3">
    <source>
        <dbReference type="ARBA" id="ARBA00022679"/>
    </source>
</evidence>
<dbReference type="GO" id="GO:0006744">
    <property type="term" value="P:ubiquinone biosynthetic process"/>
    <property type="evidence" value="ECO:0007669"/>
    <property type="project" value="TreeGrafter"/>
</dbReference>
<keyword evidence="5" id="KW-0460">Magnesium</keyword>
<accession>A0A8H5D5F4</accession>
<dbReference type="GO" id="GO:0008299">
    <property type="term" value="P:isoprenoid biosynthetic process"/>
    <property type="evidence" value="ECO:0007669"/>
    <property type="project" value="UniProtKB-KW"/>
</dbReference>
<proteinExistence type="inferred from homology"/>